<feature type="transmembrane region" description="Helical" evidence="2">
    <location>
        <begin position="796"/>
        <end position="821"/>
    </location>
</feature>
<keyword evidence="3" id="KW-0808">Transferase</keyword>
<dbReference type="EMBL" id="JBBJCI010000292">
    <property type="protein sequence ID" value="KAK7235504.1"/>
    <property type="molecule type" value="Genomic_DNA"/>
</dbReference>
<evidence type="ECO:0000313" key="4">
    <source>
        <dbReference type="Proteomes" id="UP001363151"/>
    </source>
</evidence>
<accession>A0ABR1FQ04</accession>
<evidence type="ECO:0000256" key="1">
    <source>
        <dbReference type="SAM" id="MobiDB-lite"/>
    </source>
</evidence>
<feature type="compositionally biased region" description="Basic and acidic residues" evidence="1">
    <location>
        <begin position="174"/>
        <end position="191"/>
    </location>
</feature>
<gene>
    <name evidence="3" type="ORF">SO694_00069045</name>
</gene>
<proteinExistence type="predicted"/>
<sequence length="831" mass="91438">MASTLPVNGSYGKTSLPWPLPEVWKGEFKYSAATAAPPPDMNGCKGIDMQRAEVYGQIDGKGDAKIQVFLKTGPANRAPAFVAKNISINDPAASASAGKAAEDGGAKLKIEKLFHHGKELDMDKSLSSQGIFRDPTLIEFKKTSLKAWLDHVGIDVGAEDSKDGDGGGAPRPARALERQDSSAVRREQIHDHEQVRRALGVHFDLSRRRSVPLRTLAASLDRYDEKGARFAFEPGDVVECEGPDQRWRLAVVTRASAGGYSVVSAGGYSHGYGRSRPAPRVAERATVAIFGDGPLTWRTYALVRLEERVRIQEGHCDDFEDFDFEAFAREAWTAWLDDGRNASFKKGFDAASPGARAALVDLCLDPFRRLDGIKSWDFEEPASVYLYLACTGSGVLSALSALLLQVGIPTLVLLFQLRAGRSEPPAICKDRAGSISSRGEGARFTAVMILLVIYFYAVKVIPDAYCKFLETGGGGDGVARLAALRALIFRAEVDSVLQKVGFRVWRVMNGGYEVLLYSLNLYVLFYHHSPLEVILNSLAIEFILEIDERLADPKGGYDPDLRYLRSSAVELTLRQHVPSRRLRRLGIGDATLKRASKRETRDHWARHYGLHHRSFRGRLRASMSASTRGSFKTPAGPSDDDAIDGMLDDYDGLYSGTDAFGYVATLLRVRGHFFTKGIFGRFVAYRDWTRWDEHLFAPAKVAPWDPKLFSAAAAEVPYAVLEGFESSGAFTDYVVGSAPRLAARLNRTPRLGDLLKTASLQRLWFAATGRNGDGDAVEGCTRRRRALMTIDAVVEYLNAVVVLFGFPFAAVAVAVWVPLCYGPERPWPELP</sequence>
<keyword evidence="4" id="KW-1185">Reference proteome</keyword>
<comment type="caution">
    <text evidence="3">The sequence shown here is derived from an EMBL/GenBank/DDBJ whole genome shotgun (WGS) entry which is preliminary data.</text>
</comment>
<keyword evidence="2" id="KW-0472">Membrane</keyword>
<feature type="region of interest" description="Disordered" evidence="1">
    <location>
        <begin position="159"/>
        <end position="191"/>
    </location>
</feature>
<keyword evidence="2" id="KW-0812">Transmembrane</keyword>
<dbReference type="GO" id="GO:0032259">
    <property type="term" value="P:methylation"/>
    <property type="evidence" value="ECO:0007669"/>
    <property type="project" value="UniProtKB-KW"/>
</dbReference>
<feature type="transmembrane region" description="Helical" evidence="2">
    <location>
        <begin position="441"/>
        <end position="458"/>
    </location>
</feature>
<reference evidence="3 4" key="1">
    <citation type="submission" date="2024-03" db="EMBL/GenBank/DDBJ databases">
        <title>Aureococcus anophagefferens CCMP1851 and Kratosvirus quantuckense: Draft genome of a second virus-susceptible host strain in the model system.</title>
        <authorList>
            <person name="Chase E."/>
            <person name="Truchon A.R."/>
            <person name="Schepens W."/>
            <person name="Wilhelm S.W."/>
        </authorList>
    </citation>
    <scope>NUCLEOTIDE SEQUENCE [LARGE SCALE GENOMIC DNA]</scope>
    <source>
        <strain evidence="3 4">CCMP1851</strain>
    </source>
</reference>
<dbReference type="Proteomes" id="UP001363151">
    <property type="component" value="Unassembled WGS sequence"/>
</dbReference>
<name>A0ABR1FQ04_AURAN</name>
<keyword evidence="3" id="KW-0489">Methyltransferase</keyword>
<evidence type="ECO:0000256" key="2">
    <source>
        <dbReference type="SAM" id="Phobius"/>
    </source>
</evidence>
<protein>
    <submittedName>
        <fullName evidence="3">RNA cap guanine-N2 methyltransferase</fullName>
    </submittedName>
</protein>
<dbReference type="GO" id="GO:0008168">
    <property type="term" value="F:methyltransferase activity"/>
    <property type="evidence" value="ECO:0007669"/>
    <property type="project" value="UniProtKB-KW"/>
</dbReference>
<keyword evidence="2" id="KW-1133">Transmembrane helix</keyword>
<evidence type="ECO:0000313" key="3">
    <source>
        <dbReference type="EMBL" id="KAK7235504.1"/>
    </source>
</evidence>
<organism evidence="3 4">
    <name type="scientific">Aureococcus anophagefferens</name>
    <name type="common">Harmful bloom alga</name>
    <dbReference type="NCBI Taxonomy" id="44056"/>
    <lineage>
        <taxon>Eukaryota</taxon>
        <taxon>Sar</taxon>
        <taxon>Stramenopiles</taxon>
        <taxon>Ochrophyta</taxon>
        <taxon>Pelagophyceae</taxon>
        <taxon>Pelagomonadales</taxon>
        <taxon>Pelagomonadaceae</taxon>
        <taxon>Aureococcus</taxon>
    </lineage>
</organism>